<comment type="caution">
    <text evidence="2">The sequence shown here is derived from an EMBL/GenBank/DDBJ whole genome shotgun (WGS) entry which is preliminary data.</text>
</comment>
<organism evidence="2 3">
    <name type="scientific">Marasmiellus scandens</name>
    <dbReference type="NCBI Taxonomy" id="2682957"/>
    <lineage>
        <taxon>Eukaryota</taxon>
        <taxon>Fungi</taxon>
        <taxon>Dikarya</taxon>
        <taxon>Basidiomycota</taxon>
        <taxon>Agaricomycotina</taxon>
        <taxon>Agaricomycetes</taxon>
        <taxon>Agaricomycetidae</taxon>
        <taxon>Agaricales</taxon>
        <taxon>Marasmiineae</taxon>
        <taxon>Omphalotaceae</taxon>
        <taxon>Marasmiellus</taxon>
    </lineage>
</organism>
<feature type="region of interest" description="Disordered" evidence="1">
    <location>
        <begin position="1"/>
        <end position="80"/>
    </location>
</feature>
<proteinExistence type="predicted"/>
<name>A0ABR1JPH4_9AGAR</name>
<keyword evidence="3" id="KW-1185">Reference proteome</keyword>
<sequence length="666" mass="75394">MEGQWNEGPASQKSRAIKELEQTGGTGARNLFPGPSGVDAERPRKRVKPNEEKRGRKNPSPVQPRQQQENAATKSEDDLDVDGQLDIDSADLKAKIAVLQEVQKLVNLLRKCNVTDPVRVANSIALLQGTNRSSSSFSKITWNLLFQIDKEDYGLPESCPDSLEHFCSVVKEVTPQDNYSLPLEIVHKIILSGRRTEQALGDVVNGKEATKVAAFNGIFIPIISLFDGAIVTIPEAPISDSSTDENFLRLAGFADHRTLTLGDISIIYVELKQNIHKVAGLAQLLAELIVARKNNVSQNKYYNIHGILLDGTEYLFVCLEEGDKPQFRVTTHIQLEIGRWPTCAIQLLDIVNTIFGVVLESFTKALQLTYETSKNRPTDSSKLHSAQYLKFNAQPQAQRDANVIGQIESRDSTKFWFEAFTKLEKVQNALKGVHDNDEQERLDALQLLSTIVEDLSQEELLEPRTDTWAYKREDAIRDQLLETLKDGYETKRAIQEFQATRRVRSRAPDLYVLGHSDLINDRGKSIIDWCSKYGVGQKTIDWLKDSGYTETFLLESLQIFNPTTDESVPLGHWFELRRAAEICLGRKIPLEREVFAPVDCFFPDKDLEDWECSPQLLEWSKKENIYNVRGFKFLSWDHVHALKWKVAAVTELRALGRRELIKSVSS</sequence>
<dbReference type="EMBL" id="JBANRG010000011">
    <property type="protein sequence ID" value="KAK7462411.1"/>
    <property type="molecule type" value="Genomic_DNA"/>
</dbReference>
<evidence type="ECO:0000256" key="1">
    <source>
        <dbReference type="SAM" id="MobiDB-lite"/>
    </source>
</evidence>
<protein>
    <submittedName>
        <fullName evidence="2">Uncharacterized protein</fullName>
    </submittedName>
</protein>
<feature type="compositionally biased region" description="Polar residues" evidence="1">
    <location>
        <begin position="63"/>
        <end position="73"/>
    </location>
</feature>
<evidence type="ECO:0000313" key="3">
    <source>
        <dbReference type="Proteomes" id="UP001498398"/>
    </source>
</evidence>
<reference evidence="2 3" key="1">
    <citation type="submission" date="2024-01" db="EMBL/GenBank/DDBJ databases">
        <title>A draft genome for the cacao thread blight pathogen Marasmiellus scandens.</title>
        <authorList>
            <person name="Baruah I.K."/>
            <person name="Leung J."/>
            <person name="Bukari Y."/>
            <person name="Amoako-Attah I."/>
            <person name="Meinhardt L.W."/>
            <person name="Bailey B.A."/>
            <person name="Cohen S.P."/>
        </authorList>
    </citation>
    <scope>NUCLEOTIDE SEQUENCE [LARGE SCALE GENOMIC DNA]</scope>
    <source>
        <strain evidence="2 3">GH-19</strain>
    </source>
</reference>
<accession>A0ABR1JPH4</accession>
<evidence type="ECO:0000313" key="2">
    <source>
        <dbReference type="EMBL" id="KAK7462411.1"/>
    </source>
</evidence>
<dbReference type="Proteomes" id="UP001498398">
    <property type="component" value="Unassembled WGS sequence"/>
</dbReference>
<gene>
    <name evidence="2" type="ORF">VKT23_008010</name>
</gene>